<evidence type="ECO:0000259" key="3">
    <source>
        <dbReference type="SMART" id="SM00939"/>
    </source>
</evidence>
<dbReference type="EC" id="3.1.1.84" evidence="4"/>
<dbReference type="OrthoDB" id="319764at2"/>
<dbReference type="GO" id="GO:0008239">
    <property type="term" value="F:dipeptidyl-peptidase activity"/>
    <property type="evidence" value="ECO:0007669"/>
    <property type="project" value="InterPro"/>
</dbReference>
<evidence type="ECO:0000256" key="1">
    <source>
        <dbReference type="ARBA" id="ARBA00022801"/>
    </source>
</evidence>
<dbReference type="SUPFAM" id="SSF49785">
    <property type="entry name" value="Galactose-binding domain-like"/>
    <property type="match status" value="1"/>
</dbReference>
<gene>
    <name evidence="4" type="primary">cocE</name>
    <name evidence="4" type="ORF">MFFC18_00260</name>
</gene>
<dbReference type="InterPro" id="IPR005674">
    <property type="entry name" value="CocE/Ser_esterase"/>
</dbReference>
<sequence length="633" mass="72060" precursor="true">MCILTRFVFLVAFALATSFAGHASAQQFPGAERIIAAYQKTEVDIPMRDGIKLHTTIYSPRDTSKKYPIMLNRTPYSTGPYGEGRYSPRVGPSAIMEDQGYIFVHQDVRGRFMSEGSYDNMRPNVDDEKVVDESSDTYDTIDFLVKRVRNNNGKVGMWGISYPGFYCAAALPNHHPALVASTPQAPISDFFFDDFHHHGAYLLSYLSATNTFGYQHNGPTQRKWYPEVAMGTKDAWQFYLNMGSLKNADQLFEEKNEFWQQLSNHPNYDSFWQKRSILPHLKDIKTNVLVVGGFYDAEDLYGPLNIYRSIEKNNDTFNAIIMGPWEHGEWARRGVRPDQIYTVGKLGIDKGLQEFYQRQVEAPFFAHFLKGEGAAPEFEAMMYDTGARSWKKFSKWPPAESKTIKQYFGAGGKLGSEAPQSNANADDAFTEFISDPANPVPYRQQSDIKFRFTPREFMTDDQRFATARPDVLSFVSDPLEKPMTLTGDMLAHLQVSTSQSAADWIVKLIDVYPDDHPFVEGSDAGIKFGGFQGLVRSETIRGRFRNSYEKPEPFVPDEVATVDLPLQDVCYTFKPGHRIMIHVQSTFFPYIDRNPQKYVPNIFDADDADFVPATHRVYHNADNASWIEMKVLE</sequence>
<protein>
    <submittedName>
        <fullName evidence="4">Cocaine esterase</fullName>
        <ecNumber evidence="4">3.1.1.84</ecNumber>
    </submittedName>
</protein>
<dbReference type="AlphaFoldDB" id="A0A5B9P3X3"/>
<dbReference type="Gene3D" id="3.40.50.1820">
    <property type="entry name" value="alpha/beta hydrolase"/>
    <property type="match status" value="1"/>
</dbReference>
<dbReference type="Pfam" id="PF02129">
    <property type="entry name" value="Peptidase_S15"/>
    <property type="match status" value="1"/>
</dbReference>
<dbReference type="Gene3D" id="1.10.3020.10">
    <property type="entry name" value="alpha-amino acid ester hydrolase ( Helical cap domain)"/>
    <property type="match status" value="1"/>
</dbReference>
<keyword evidence="2" id="KW-0732">Signal</keyword>
<dbReference type="SMART" id="SM00939">
    <property type="entry name" value="PepX_C"/>
    <property type="match status" value="1"/>
</dbReference>
<dbReference type="SUPFAM" id="SSF53474">
    <property type="entry name" value="alpha/beta-Hydrolases"/>
    <property type="match status" value="1"/>
</dbReference>
<feature type="signal peptide" evidence="2">
    <location>
        <begin position="1"/>
        <end position="25"/>
    </location>
</feature>
<dbReference type="InterPro" id="IPR000383">
    <property type="entry name" value="Xaa-Pro-like_dom"/>
</dbReference>
<dbReference type="InterPro" id="IPR008979">
    <property type="entry name" value="Galactose-bd-like_sf"/>
</dbReference>
<dbReference type="Pfam" id="PF08530">
    <property type="entry name" value="PepX_C"/>
    <property type="match status" value="1"/>
</dbReference>
<organism evidence="4 5">
    <name type="scientific">Mariniblastus fucicola</name>
    <dbReference type="NCBI Taxonomy" id="980251"/>
    <lineage>
        <taxon>Bacteria</taxon>
        <taxon>Pseudomonadati</taxon>
        <taxon>Planctomycetota</taxon>
        <taxon>Planctomycetia</taxon>
        <taxon>Pirellulales</taxon>
        <taxon>Pirellulaceae</taxon>
        <taxon>Mariniblastus</taxon>
    </lineage>
</organism>
<dbReference type="InterPro" id="IPR029058">
    <property type="entry name" value="AB_hydrolase_fold"/>
</dbReference>
<dbReference type="NCBIfam" id="TIGR00976">
    <property type="entry name" value="CocE_NonD"/>
    <property type="match status" value="1"/>
</dbReference>
<dbReference type="EMBL" id="CP042912">
    <property type="protein sequence ID" value="QEG20179.1"/>
    <property type="molecule type" value="Genomic_DNA"/>
</dbReference>
<keyword evidence="5" id="KW-1185">Reference proteome</keyword>
<dbReference type="Proteomes" id="UP000322214">
    <property type="component" value="Chromosome"/>
</dbReference>
<feature type="domain" description="Xaa-Pro dipeptidyl-peptidase C-terminal" evidence="3">
    <location>
        <begin position="362"/>
        <end position="628"/>
    </location>
</feature>
<reference evidence="4 5" key="1">
    <citation type="submission" date="2019-08" db="EMBL/GenBank/DDBJ databases">
        <title>Deep-cultivation of Planctomycetes and their phenomic and genomic characterization uncovers novel biology.</title>
        <authorList>
            <person name="Wiegand S."/>
            <person name="Jogler M."/>
            <person name="Boedeker C."/>
            <person name="Pinto D."/>
            <person name="Vollmers J."/>
            <person name="Rivas-Marin E."/>
            <person name="Kohn T."/>
            <person name="Peeters S.H."/>
            <person name="Heuer A."/>
            <person name="Rast P."/>
            <person name="Oberbeckmann S."/>
            <person name="Bunk B."/>
            <person name="Jeske O."/>
            <person name="Meyerdierks A."/>
            <person name="Storesund J.E."/>
            <person name="Kallscheuer N."/>
            <person name="Luecker S."/>
            <person name="Lage O.M."/>
            <person name="Pohl T."/>
            <person name="Merkel B.J."/>
            <person name="Hornburger P."/>
            <person name="Mueller R.-W."/>
            <person name="Bruemmer F."/>
            <person name="Labrenz M."/>
            <person name="Spormann A.M."/>
            <person name="Op den Camp H."/>
            <person name="Overmann J."/>
            <person name="Amann R."/>
            <person name="Jetten M.S.M."/>
            <person name="Mascher T."/>
            <person name="Medema M.H."/>
            <person name="Devos D.P."/>
            <person name="Kaster A.-K."/>
            <person name="Ovreas L."/>
            <person name="Rohde M."/>
            <person name="Galperin M.Y."/>
            <person name="Jogler C."/>
        </authorList>
    </citation>
    <scope>NUCLEOTIDE SEQUENCE [LARGE SCALE GENOMIC DNA]</scope>
    <source>
        <strain evidence="4 5">FC18</strain>
    </source>
</reference>
<name>A0A5B9P3X3_9BACT</name>
<dbReference type="InterPro" id="IPR013736">
    <property type="entry name" value="Xaa-Pro_dipept_C"/>
</dbReference>
<keyword evidence="1 4" id="KW-0378">Hydrolase</keyword>
<evidence type="ECO:0000256" key="2">
    <source>
        <dbReference type="SAM" id="SignalP"/>
    </source>
</evidence>
<evidence type="ECO:0000313" key="4">
    <source>
        <dbReference type="EMBL" id="QEG20179.1"/>
    </source>
</evidence>
<evidence type="ECO:0000313" key="5">
    <source>
        <dbReference type="Proteomes" id="UP000322214"/>
    </source>
</evidence>
<dbReference type="STRING" id="980251.GCA_001642875_03735"/>
<feature type="chain" id="PRO_5022813475" evidence="2">
    <location>
        <begin position="26"/>
        <end position="633"/>
    </location>
</feature>
<proteinExistence type="predicted"/>
<dbReference type="Gene3D" id="2.60.120.260">
    <property type="entry name" value="Galactose-binding domain-like"/>
    <property type="match status" value="1"/>
</dbReference>
<accession>A0A5B9P3X3</accession>
<dbReference type="KEGG" id="mff:MFFC18_00260"/>